<dbReference type="SUPFAM" id="SSF53850">
    <property type="entry name" value="Periplasmic binding protein-like II"/>
    <property type="match status" value="1"/>
</dbReference>
<feature type="domain" description="HTH lysR-type" evidence="5">
    <location>
        <begin position="5"/>
        <end position="62"/>
    </location>
</feature>
<dbReference type="RefSeq" id="WP_189385897.1">
    <property type="nucleotide sequence ID" value="NZ_BAABFY010000045.1"/>
</dbReference>
<evidence type="ECO:0000259" key="5">
    <source>
        <dbReference type="PROSITE" id="PS50931"/>
    </source>
</evidence>
<keyword evidence="7" id="KW-1185">Reference proteome</keyword>
<evidence type="ECO:0000313" key="7">
    <source>
        <dbReference type="Proteomes" id="UP000608345"/>
    </source>
</evidence>
<dbReference type="Pfam" id="PF03466">
    <property type="entry name" value="LysR_substrate"/>
    <property type="match status" value="1"/>
</dbReference>
<reference evidence="6" key="2">
    <citation type="submission" date="2020-09" db="EMBL/GenBank/DDBJ databases">
        <authorList>
            <person name="Sun Q."/>
            <person name="Kim S."/>
        </authorList>
    </citation>
    <scope>NUCLEOTIDE SEQUENCE</scope>
    <source>
        <strain evidence="6">KCTC 23732</strain>
    </source>
</reference>
<keyword evidence="4" id="KW-0804">Transcription</keyword>
<comment type="caution">
    <text evidence="6">The sequence shown here is derived from an EMBL/GenBank/DDBJ whole genome shotgun (WGS) entry which is preliminary data.</text>
</comment>
<protein>
    <submittedName>
        <fullName evidence="6">LysR family transcriptional regulator</fullName>
    </submittedName>
</protein>
<dbReference type="PANTHER" id="PTHR30419">
    <property type="entry name" value="HTH-TYPE TRANSCRIPTIONAL REGULATOR YBHD"/>
    <property type="match status" value="1"/>
</dbReference>
<proteinExistence type="inferred from homology"/>
<dbReference type="Gene3D" id="3.40.190.10">
    <property type="entry name" value="Periplasmic binding protein-like II"/>
    <property type="match status" value="2"/>
</dbReference>
<evidence type="ECO:0000256" key="2">
    <source>
        <dbReference type="ARBA" id="ARBA00023015"/>
    </source>
</evidence>
<dbReference type="GO" id="GO:0003700">
    <property type="term" value="F:DNA-binding transcription factor activity"/>
    <property type="evidence" value="ECO:0007669"/>
    <property type="project" value="InterPro"/>
</dbReference>
<dbReference type="GO" id="GO:0003677">
    <property type="term" value="F:DNA binding"/>
    <property type="evidence" value="ECO:0007669"/>
    <property type="project" value="UniProtKB-KW"/>
</dbReference>
<keyword evidence="3" id="KW-0238">DNA-binding</keyword>
<dbReference type="Gene3D" id="1.10.10.10">
    <property type="entry name" value="Winged helix-like DNA-binding domain superfamily/Winged helix DNA-binding domain"/>
    <property type="match status" value="1"/>
</dbReference>
<organism evidence="6 7">
    <name type="scientific">Advenella faeciporci</name>
    <dbReference type="NCBI Taxonomy" id="797535"/>
    <lineage>
        <taxon>Bacteria</taxon>
        <taxon>Pseudomonadati</taxon>
        <taxon>Pseudomonadota</taxon>
        <taxon>Betaproteobacteria</taxon>
        <taxon>Burkholderiales</taxon>
        <taxon>Alcaligenaceae</taxon>
    </lineage>
</organism>
<dbReference type="InterPro" id="IPR050950">
    <property type="entry name" value="HTH-type_LysR_regulators"/>
</dbReference>
<dbReference type="InterPro" id="IPR005119">
    <property type="entry name" value="LysR_subst-bd"/>
</dbReference>
<evidence type="ECO:0000256" key="1">
    <source>
        <dbReference type="ARBA" id="ARBA00009437"/>
    </source>
</evidence>
<name>A0A918JSF8_9BURK</name>
<dbReference type="InterPro" id="IPR036390">
    <property type="entry name" value="WH_DNA-bd_sf"/>
</dbReference>
<comment type="similarity">
    <text evidence="1">Belongs to the LysR transcriptional regulatory family.</text>
</comment>
<reference evidence="6" key="1">
    <citation type="journal article" date="2014" name="Int. J. Syst. Evol. Microbiol.">
        <title>Complete genome sequence of Corynebacterium casei LMG S-19264T (=DSM 44701T), isolated from a smear-ripened cheese.</title>
        <authorList>
            <consortium name="US DOE Joint Genome Institute (JGI-PGF)"/>
            <person name="Walter F."/>
            <person name="Albersmeier A."/>
            <person name="Kalinowski J."/>
            <person name="Ruckert C."/>
        </authorList>
    </citation>
    <scope>NUCLEOTIDE SEQUENCE</scope>
    <source>
        <strain evidence="6">KCTC 23732</strain>
    </source>
</reference>
<dbReference type="InterPro" id="IPR000847">
    <property type="entry name" value="LysR_HTH_N"/>
</dbReference>
<evidence type="ECO:0000313" key="6">
    <source>
        <dbReference type="EMBL" id="GGW94657.1"/>
    </source>
</evidence>
<accession>A0A918JSF8</accession>
<evidence type="ECO:0000256" key="4">
    <source>
        <dbReference type="ARBA" id="ARBA00023163"/>
    </source>
</evidence>
<dbReference type="PROSITE" id="PS50931">
    <property type="entry name" value="HTH_LYSR"/>
    <property type="match status" value="1"/>
</dbReference>
<keyword evidence="2" id="KW-0805">Transcription regulation</keyword>
<dbReference type="EMBL" id="BMYS01000023">
    <property type="protein sequence ID" value="GGW94657.1"/>
    <property type="molecule type" value="Genomic_DNA"/>
</dbReference>
<gene>
    <name evidence="6" type="ORF">GCM10011450_25610</name>
</gene>
<evidence type="ECO:0000256" key="3">
    <source>
        <dbReference type="ARBA" id="ARBA00023125"/>
    </source>
</evidence>
<sequence>MSKQVTIRQFRYFAAAARTGRFSMAAAEEHVSQSAITSAVLSLEAHLKVTLFDRLQHGVALTAAGHDFYRHVRFVLDAFDEALHRPARQNNGVSGVLRVAASYTVLGYFLPELVLRFKKANPGIQFDLVDMELAQMEQAVLSGEIDMAVGLTSNLKDIGRFEHQVLLRSARKLWVSPSHPLGMRASVTLQEIAPYPYILILVDNAEESGLGFWRKHRLEPNVVLKTRSMEAVRGFVAQGLGVTILSEMVYRPWSLEGKKINAVPIEDGVPVMEVGMFWNKSVPLCETAQAFKHFLVYACH</sequence>
<dbReference type="Proteomes" id="UP000608345">
    <property type="component" value="Unassembled WGS sequence"/>
</dbReference>
<dbReference type="Pfam" id="PF00126">
    <property type="entry name" value="HTH_1"/>
    <property type="match status" value="1"/>
</dbReference>
<dbReference type="PANTHER" id="PTHR30419:SF8">
    <property type="entry name" value="NITROGEN ASSIMILATION TRANSCRIPTIONAL ACTIVATOR-RELATED"/>
    <property type="match status" value="1"/>
</dbReference>
<dbReference type="AlphaFoldDB" id="A0A918JSF8"/>
<dbReference type="FunFam" id="1.10.10.10:FF:000001">
    <property type="entry name" value="LysR family transcriptional regulator"/>
    <property type="match status" value="1"/>
</dbReference>
<dbReference type="InterPro" id="IPR036388">
    <property type="entry name" value="WH-like_DNA-bd_sf"/>
</dbReference>
<dbReference type="GO" id="GO:0005829">
    <property type="term" value="C:cytosol"/>
    <property type="evidence" value="ECO:0007669"/>
    <property type="project" value="TreeGrafter"/>
</dbReference>
<dbReference type="PRINTS" id="PR00039">
    <property type="entry name" value="HTHLYSR"/>
</dbReference>
<dbReference type="SUPFAM" id="SSF46785">
    <property type="entry name" value="Winged helix' DNA-binding domain"/>
    <property type="match status" value="1"/>
</dbReference>